<feature type="domain" description="Major facilitator superfamily (MFS) profile" evidence="8">
    <location>
        <begin position="26"/>
        <end position="413"/>
    </location>
</feature>
<keyword evidence="6 7" id="KW-0472">Membrane</keyword>
<comment type="caution">
    <text evidence="9">The sequence shown here is derived from an EMBL/GenBank/DDBJ whole genome shotgun (WGS) entry which is preliminary data.</text>
</comment>
<dbReference type="Gene3D" id="1.20.1250.20">
    <property type="entry name" value="MFS general substrate transporter like domains"/>
    <property type="match status" value="1"/>
</dbReference>
<feature type="transmembrane region" description="Helical" evidence="7">
    <location>
        <begin position="238"/>
        <end position="259"/>
    </location>
</feature>
<feature type="transmembrane region" description="Helical" evidence="7">
    <location>
        <begin position="391"/>
        <end position="408"/>
    </location>
</feature>
<dbReference type="GO" id="GO:0022857">
    <property type="term" value="F:transmembrane transporter activity"/>
    <property type="evidence" value="ECO:0007669"/>
    <property type="project" value="InterPro"/>
</dbReference>
<evidence type="ECO:0000256" key="2">
    <source>
        <dbReference type="ARBA" id="ARBA00022448"/>
    </source>
</evidence>
<organism evidence="9 10">
    <name type="scientific">Streptomyces flaveus</name>
    <dbReference type="NCBI Taxonomy" id="66370"/>
    <lineage>
        <taxon>Bacteria</taxon>
        <taxon>Bacillati</taxon>
        <taxon>Actinomycetota</taxon>
        <taxon>Actinomycetes</taxon>
        <taxon>Kitasatosporales</taxon>
        <taxon>Streptomycetaceae</taxon>
        <taxon>Streptomyces</taxon>
        <taxon>Streptomyces aurantiacus group</taxon>
    </lineage>
</organism>
<feature type="transmembrane region" description="Helical" evidence="7">
    <location>
        <begin position="325"/>
        <end position="344"/>
    </location>
</feature>
<keyword evidence="5 7" id="KW-1133">Transmembrane helix</keyword>
<dbReference type="CDD" id="cd06173">
    <property type="entry name" value="MFS_MefA_like"/>
    <property type="match status" value="1"/>
</dbReference>
<dbReference type="Proteomes" id="UP000637788">
    <property type="component" value="Unassembled WGS sequence"/>
</dbReference>
<evidence type="ECO:0000256" key="1">
    <source>
        <dbReference type="ARBA" id="ARBA00004651"/>
    </source>
</evidence>
<feature type="transmembrane region" description="Helical" evidence="7">
    <location>
        <begin position="365"/>
        <end position="385"/>
    </location>
</feature>
<dbReference type="PANTHER" id="PTHR23513">
    <property type="entry name" value="INTEGRAL MEMBRANE EFFLUX PROTEIN-RELATED"/>
    <property type="match status" value="1"/>
</dbReference>
<dbReference type="InterPro" id="IPR010290">
    <property type="entry name" value="TM_effector"/>
</dbReference>
<dbReference type="EMBL" id="BMPQ01000011">
    <property type="protein sequence ID" value="GGK79653.1"/>
    <property type="molecule type" value="Genomic_DNA"/>
</dbReference>
<dbReference type="SUPFAM" id="SSF103473">
    <property type="entry name" value="MFS general substrate transporter"/>
    <property type="match status" value="1"/>
</dbReference>
<evidence type="ECO:0000313" key="10">
    <source>
        <dbReference type="Proteomes" id="UP000637788"/>
    </source>
</evidence>
<protein>
    <submittedName>
        <fullName evidence="9">MFS transporter</fullName>
    </submittedName>
</protein>
<feature type="transmembrane region" description="Helical" evidence="7">
    <location>
        <begin position="190"/>
        <end position="207"/>
    </location>
</feature>
<evidence type="ECO:0000256" key="6">
    <source>
        <dbReference type="ARBA" id="ARBA00023136"/>
    </source>
</evidence>
<keyword evidence="3" id="KW-1003">Cell membrane</keyword>
<gene>
    <name evidence="9" type="ORF">GCM10010094_46150</name>
</gene>
<evidence type="ECO:0000256" key="5">
    <source>
        <dbReference type="ARBA" id="ARBA00022989"/>
    </source>
</evidence>
<keyword evidence="10" id="KW-1185">Reference proteome</keyword>
<dbReference type="GO" id="GO:0005886">
    <property type="term" value="C:plasma membrane"/>
    <property type="evidence" value="ECO:0007669"/>
    <property type="project" value="UniProtKB-SubCell"/>
</dbReference>
<keyword evidence="4 7" id="KW-0812">Transmembrane</keyword>
<feature type="transmembrane region" description="Helical" evidence="7">
    <location>
        <begin position="60"/>
        <end position="80"/>
    </location>
</feature>
<dbReference type="InterPro" id="IPR036259">
    <property type="entry name" value="MFS_trans_sf"/>
</dbReference>
<reference evidence="9" key="2">
    <citation type="submission" date="2020-09" db="EMBL/GenBank/DDBJ databases">
        <authorList>
            <person name="Sun Q."/>
            <person name="Ohkuma M."/>
        </authorList>
    </citation>
    <scope>NUCLEOTIDE SEQUENCE</scope>
    <source>
        <strain evidence="9">JCM 3035</strain>
    </source>
</reference>
<dbReference type="InterPro" id="IPR020846">
    <property type="entry name" value="MFS_dom"/>
</dbReference>
<evidence type="ECO:0000313" key="9">
    <source>
        <dbReference type="EMBL" id="GGK79653.1"/>
    </source>
</evidence>
<dbReference type="PANTHER" id="PTHR23513:SF6">
    <property type="entry name" value="MAJOR FACILITATOR SUPERFAMILY ASSOCIATED DOMAIN-CONTAINING PROTEIN"/>
    <property type="match status" value="1"/>
</dbReference>
<sequence>MHPAVAAMSERLASPAATRPLWRNRDFMLLWSGQVVSTVGMRVTTLAYPLLVLALTGSPFQAGLVGFAQTLPFLVLYLPAGALVDRWDRKRVMLAADGVRVVLLGLVVLALAVDRVSVAALLVVVFLDGSCFVFFQLAESAALPHIVPGPQLPTALAQNQARELGADLAGRPLGGALFAVGHTLPFVFDLFSYMLGFLAMLFVRPGLQERRAKEPRRGLLTDVAEGLAWLWRQHLLRALVALTGAVNLVLASLTLVLIVRAQQLGASASLIGVMLALPGGAAIVGAFAAPWLQRRLTPRLVVLGSLWLWAGGMVALVWLPSPLALGAVVAVTALPEPAFNVVLTSYRYALAPDRLQARTVGAARLIIWGAIPLGSLAAGSLLQALGARGTLVAYAVFMIALAALATNLRTIRRAPRLEEIPRPE</sequence>
<feature type="transmembrane region" description="Helical" evidence="7">
    <location>
        <begin position="265"/>
        <end position="288"/>
    </location>
</feature>
<feature type="transmembrane region" description="Helical" evidence="7">
    <location>
        <begin position="101"/>
        <end position="127"/>
    </location>
</feature>
<feature type="transmembrane region" description="Helical" evidence="7">
    <location>
        <begin position="29"/>
        <end position="54"/>
    </location>
</feature>
<dbReference type="Pfam" id="PF05977">
    <property type="entry name" value="MFS_3"/>
    <property type="match status" value="1"/>
</dbReference>
<comment type="subcellular location">
    <subcellularLocation>
        <location evidence="1">Cell membrane</location>
        <topology evidence="1">Multi-pass membrane protein</topology>
    </subcellularLocation>
</comment>
<evidence type="ECO:0000256" key="4">
    <source>
        <dbReference type="ARBA" id="ARBA00022692"/>
    </source>
</evidence>
<feature type="transmembrane region" description="Helical" evidence="7">
    <location>
        <begin position="300"/>
        <end position="319"/>
    </location>
</feature>
<reference evidence="9" key="1">
    <citation type="journal article" date="2014" name="Int. J. Syst. Evol. Microbiol.">
        <title>Complete genome sequence of Corynebacterium casei LMG S-19264T (=DSM 44701T), isolated from a smear-ripened cheese.</title>
        <authorList>
            <consortium name="US DOE Joint Genome Institute (JGI-PGF)"/>
            <person name="Walter F."/>
            <person name="Albersmeier A."/>
            <person name="Kalinowski J."/>
            <person name="Ruckert C."/>
        </authorList>
    </citation>
    <scope>NUCLEOTIDE SEQUENCE</scope>
    <source>
        <strain evidence="9">JCM 3035</strain>
    </source>
</reference>
<dbReference type="PROSITE" id="PS50850">
    <property type="entry name" value="MFS"/>
    <property type="match status" value="1"/>
</dbReference>
<proteinExistence type="predicted"/>
<evidence type="ECO:0000259" key="8">
    <source>
        <dbReference type="PROSITE" id="PS50850"/>
    </source>
</evidence>
<accession>A0A917VHT6</accession>
<dbReference type="AlphaFoldDB" id="A0A917VHT6"/>
<evidence type="ECO:0000256" key="7">
    <source>
        <dbReference type="SAM" id="Phobius"/>
    </source>
</evidence>
<evidence type="ECO:0000256" key="3">
    <source>
        <dbReference type="ARBA" id="ARBA00022475"/>
    </source>
</evidence>
<name>A0A917VHT6_9ACTN</name>
<keyword evidence="2" id="KW-0813">Transport</keyword>